<dbReference type="PANTHER" id="PTHR43135">
    <property type="entry name" value="ALPHA-D-RIBOSE 1-METHYLPHOSPHONATE 5-TRIPHOSPHATE DIPHOSPHATASE"/>
    <property type="match status" value="1"/>
</dbReference>
<dbReference type="EMBL" id="BAAAHK010000028">
    <property type="protein sequence ID" value="GAA0963869.1"/>
    <property type="molecule type" value="Genomic_DNA"/>
</dbReference>
<accession>A0ABN1RU79</accession>
<dbReference type="Gene3D" id="3.20.20.140">
    <property type="entry name" value="Metal-dependent hydrolases"/>
    <property type="match status" value="1"/>
</dbReference>
<dbReference type="SUPFAM" id="SSF51338">
    <property type="entry name" value="Composite domain of metallo-dependent hydrolases"/>
    <property type="match status" value="1"/>
</dbReference>
<proteinExistence type="predicted"/>
<evidence type="ECO:0000313" key="3">
    <source>
        <dbReference type="Proteomes" id="UP001500542"/>
    </source>
</evidence>
<evidence type="ECO:0000313" key="2">
    <source>
        <dbReference type="EMBL" id="GAA0963869.1"/>
    </source>
</evidence>
<dbReference type="Proteomes" id="UP001500542">
    <property type="component" value="Unassembled WGS sequence"/>
</dbReference>
<keyword evidence="3" id="KW-1185">Reference proteome</keyword>
<feature type="domain" description="Amidohydrolase-related" evidence="1">
    <location>
        <begin position="51"/>
        <end position="387"/>
    </location>
</feature>
<dbReference type="InterPro" id="IPR006680">
    <property type="entry name" value="Amidohydro-rel"/>
</dbReference>
<dbReference type="PANTHER" id="PTHR43135:SF3">
    <property type="entry name" value="ALPHA-D-RIBOSE 1-METHYLPHOSPHONATE 5-TRIPHOSPHATE DIPHOSPHATASE"/>
    <property type="match status" value="1"/>
</dbReference>
<dbReference type="Gene3D" id="2.30.40.10">
    <property type="entry name" value="Urease, subunit C, domain 1"/>
    <property type="match status" value="1"/>
</dbReference>
<name>A0ABN1RU79_9ACTN</name>
<sequence>MIAIAADGVFDGEVYSGGGAVVVVEAGRIVSVGPAGTTPAGCEVTRFDGCTILPGLIDTHVHLCCDGKPGALDRIPDFTAPELDAVIESSLRTQLAAGVTTVRDLGDRDWAVLDWRARHPDALLPTILASGPPITIPNGHCWNMGGAVTGDDALRAAVAERAARGADVVKIMASGGINTPGTDPAAAQFTAAELLVVVEESHAVGLPVTAHAHSLDAIRFALSAGVDSIEHCSFITASGLGVDESVVEELVATGTPVCPTLGIVPGMTPPPAVLEHLRRTGSDLSTRNALFARLHHYGVRIISGSDGGITPAKAHGILPESLIALTDGGLSPTAALTTATRHAATALNLPTKGRLTPGSDADLLVVRGNPTTDITTLRSPEALFVRGRRELSVCGGR</sequence>
<dbReference type="InterPro" id="IPR011059">
    <property type="entry name" value="Metal-dep_hydrolase_composite"/>
</dbReference>
<evidence type="ECO:0000259" key="1">
    <source>
        <dbReference type="Pfam" id="PF01979"/>
    </source>
</evidence>
<dbReference type="SUPFAM" id="SSF51556">
    <property type="entry name" value="Metallo-dependent hydrolases"/>
    <property type="match status" value="1"/>
</dbReference>
<dbReference type="Pfam" id="PF01979">
    <property type="entry name" value="Amidohydro_1"/>
    <property type="match status" value="1"/>
</dbReference>
<comment type="caution">
    <text evidence="2">The sequence shown here is derived from an EMBL/GenBank/DDBJ whole genome shotgun (WGS) entry which is preliminary data.</text>
</comment>
<dbReference type="RefSeq" id="WP_343984298.1">
    <property type="nucleotide sequence ID" value="NZ_BAAAHK010000028.1"/>
</dbReference>
<organism evidence="2 3">
    <name type="scientific">Kribbella koreensis</name>
    <dbReference type="NCBI Taxonomy" id="57909"/>
    <lineage>
        <taxon>Bacteria</taxon>
        <taxon>Bacillati</taxon>
        <taxon>Actinomycetota</taxon>
        <taxon>Actinomycetes</taxon>
        <taxon>Propionibacteriales</taxon>
        <taxon>Kribbellaceae</taxon>
        <taxon>Kribbella</taxon>
    </lineage>
</organism>
<gene>
    <name evidence="2" type="ORF">GCM10009554_83950</name>
</gene>
<dbReference type="InterPro" id="IPR032466">
    <property type="entry name" value="Metal_Hydrolase"/>
</dbReference>
<reference evidence="2 3" key="1">
    <citation type="journal article" date="2019" name="Int. J. Syst. Evol. Microbiol.">
        <title>The Global Catalogue of Microorganisms (GCM) 10K type strain sequencing project: providing services to taxonomists for standard genome sequencing and annotation.</title>
        <authorList>
            <consortium name="The Broad Institute Genomics Platform"/>
            <consortium name="The Broad Institute Genome Sequencing Center for Infectious Disease"/>
            <person name="Wu L."/>
            <person name="Ma J."/>
        </authorList>
    </citation>
    <scope>NUCLEOTIDE SEQUENCE [LARGE SCALE GENOMIC DNA]</scope>
    <source>
        <strain evidence="2 3">JCM 10977</strain>
    </source>
</reference>
<dbReference type="InterPro" id="IPR051781">
    <property type="entry name" value="Metallo-dep_Hydrolase"/>
</dbReference>
<protein>
    <submittedName>
        <fullName evidence="2">Amidohydrolase family protein</fullName>
    </submittedName>
</protein>